<comment type="caution">
    <text evidence="2">The sequence shown here is derived from an EMBL/GenBank/DDBJ whole genome shotgun (WGS) entry which is preliminary data.</text>
</comment>
<feature type="region of interest" description="Disordered" evidence="1">
    <location>
        <begin position="134"/>
        <end position="157"/>
    </location>
</feature>
<sequence>MAFLPCALTWSSSSGSVPVPTHTFLLPALISPGASACGAFGLVRSAGRAASTCRVRGLACSSASATVSPAAGFPSGYSSHHAPGAGVQARICRSIASTGWVRSMRASSTVILCAYSNSPSGCGVNTAVPSPTLASASTHIGAPSTARRSSSSPEVSRPVRSTLIVAMTGPSSSPSPTLNTSAPVVLSPAQMERCTGAAPRQAGRLEKCRLYQPSGTASSTALGRMLP</sequence>
<accession>A0A086ZXZ5</accession>
<proteinExistence type="predicted"/>
<dbReference type="EMBL" id="JGYS01000022">
    <property type="protein sequence ID" value="KFI51395.1"/>
    <property type="molecule type" value="Genomic_DNA"/>
</dbReference>
<evidence type="ECO:0000313" key="3">
    <source>
        <dbReference type="Proteomes" id="UP000029072"/>
    </source>
</evidence>
<dbReference type="STRING" id="1437609.BCAL_1126"/>
<name>A0A086ZXZ5_9BIFI</name>
<gene>
    <name evidence="2" type="ORF">BCAL_1126</name>
</gene>
<reference evidence="2 3" key="1">
    <citation type="submission" date="2014-03" db="EMBL/GenBank/DDBJ databases">
        <title>Genomics of Bifidobacteria.</title>
        <authorList>
            <person name="Ventura M."/>
            <person name="Milani C."/>
            <person name="Lugli G.A."/>
        </authorList>
    </citation>
    <scope>NUCLEOTIDE SEQUENCE [LARGE SCALE GENOMIC DNA]</scope>
    <source>
        <strain evidence="2 3">DSM 23973</strain>
    </source>
</reference>
<feature type="compositionally biased region" description="Low complexity" evidence="1">
    <location>
        <begin position="142"/>
        <end position="157"/>
    </location>
</feature>
<organism evidence="2 3">
    <name type="scientific">Bifidobacterium callitrichos DSM 23973</name>
    <dbReference type="NCBI Taxonomy" id="1437609"/>
    <lineage>
        <taxon>Bacteria</taxon>
        <taxon>Bacillati</taxon>
        <taxon>Actinomycetota</taxon>
        <taxon>Actinomycetes</taxon>
        <taxon>Bifidobacteriales</taxon>
        <taxon>Bifidobacteriaceae</taxon>
        <taxon>Bifidobacterium</taxon>
    </lineage>
</organism>
<evidence type="ECO:0000313" key="2">
    <source>
        <dbReference type="EMBL" id="KFI51395.1"/>
    </source>
</evidence>
<protein>
    <submittedName>
        <fullName evidence="2">Uncharacterized protein</fullName>
    </submittedName>
</protein>
<dbReference type="AlphaFoldDB" id="A0A086ZXZ5"/>
<dbReference type="Proteomes" id="UP000029072">
    <property type="component" value="Unassembled WGS sequence"/>
</dbReference>
<evidence type="ECO:0000256" key="1">
    <source>
        <dbReference type="SAM" id="MobiDB-lite"/>
    </source>
</evidence>